<sequence>MKPVAVGTLPVELIDTIRRGQMKIQRLDNGSLVFSGEANCPRWYCELAALDRSQEMSTSYRHQGTGEVGEVRVLRIATVTLSAEEHVVAGPVDPEARESAITATAPQPSLSASPQSASDTAAQHSSLAARIAHYLAPAPRQINEILHALSLEDSEVVRSVLHHLTTTNRRGQLELSVVGYEMVDIDSFDSRAVKQQVANNALQKISGNKELLDRFSLYADRDALLAACSKGIMAGLGSAKRKRSDDDTDEDDDVAESNAVRAGATDSETKGISEGSIGHAVQDAVMFTSMDQSDIRWNDADIAKDSWVMPEPVAEVLEQLQSAASIAKTSSRTALPPMPITSATQLSVALEQYTLLRREYKIIYSRLKRLEEVSDEAQGWCQSQGARFTKELNVELQNWFERQEGPRSKLTAAMDVIYQALYRLKRDIEDYVSLREWGVLS</sequence>
<evidence type="ECO:0000256" key="1">
    <source>
        <dbReference type="SAM" id="MobiDB-lite"/>
    </source>
</evidence>
<feature type="compositionally biased region" description="Acidic residues" evidence="1">
    <location>
        <begin position="246"/>
        <end position="255"/>
    </location>
</feature>
<proteinExistence type="predicted"/>
<dbReference type="EMBL" id="HE575317">
    <property type="protein sequence ID" value="CCC90213.1"/>
    <property type="molecule type" value="Genomic_DNA"/>
</dbReference>
<name>G0ULF8_TRYCI</name>
<evidence type="ECO:0000313" key="2">
    <source>
        <dbReference type="EMBL" id="CCC90213.1"/>
    </source>
</evidence>
<feature type="region of interest" description="Disordered" evidence="1">
    <location>
        <begin position="238"/>
        <end position="275"/>
    </location>
</feature>
<accession>G0ULF8</accession>
<protein>
    <submittedName>
        <fullName evidence="2">Uncharacterized protein</fullName>
    </submittedName>
</protein>
<dbReference type="VEuPathDB" id="TriTrypDB:TcIL3000_4_3060"/>
<organism evidence="2">
    <name type="scientific">Trypanosoma congolense (strain IL3000)</name>
    <dbReference type="NCBI Taxonomy" id="1068625"/>
    <lineage>
        <taxon>Eukaryota</taxon>
        <taxon>Discoba</taxon>
        <taxon>Euglenozoa</taxon>
        <taxon>Kinetoplastea</taxon>
        <taxon>Metakinetoplastina</taxon>
        <taxon>Trypanosomatida</taxon>
        <taxon>Trypanosomatidae</taxon>
        <taxon>Trypanosoma</taxon>
        <taxon>Nannomonas</taxon>
    </lineage>
</organism>
<dbReference type="AlphaFoldDB" id="G0ULF8"/>
<gene>
    <name evidence="2" type="ORF">TCIL3000_4_3060</name>
</gene>
<reference evidence="2" key="1">
    <citation type="journal article" date="2012" name="Proc. Natl. Acad. Sci. U.S.A.">
        <title>Antigenic diversity is generated by distinct evolutionary mechanisms in African trypanosome species.</title>
        <authorList>
            <person name="Jackson A.P."/>
            <person name="Berry A."/>
            <person name="Aslett M."/>
            <person name="Allison H.C."/>
            <person name="Burton P."/>
            <person name="Vavrova-Anderson J."/>
            <person name="Brown R."/>
            <person name="Browne H."/>
            <person name="Corton N."/>
            <person name="Hauser H."/>
            <person name="Gamble J."/>
            <person name="Gilderthorp R."/>
            <person name="Marcello L."/>
            <person name="McQuillan J."/>
            <person name="Otto T.D."/>
            <person name="Quail M.A."/>
            <person name="Sanders M.J."/>
            <person name="van Tonder A."/>
            <person name="Ginger M.L."/>
            <person name="Field M.C."/>
            <person name="Barry J.D."/>
            <person name="Hertz-Fowler C."/>
            <person name="Berriman M."/>
        </authorList>
    </citation>
    <scope>NUCLEOTIDE SEQUENCE</scope>
    <source>
        <strain evidence="2">IL3000</strain>
    </source>
</reference>